<reference evidence="2" key="1">
    <citation type="submission" date="2020-07" db="EMBL/GenBank/DDBJ databases">
        <title>Huge and variable diversity of episymbiotic CPR bacteria and DPANN archaea in groundwater ecosystems.</title>
        <authorList>
            <person name="He C.Y."/>
            <person name="Keren R."/>
            <person name="Whittaker M."/>
            <person name="Farag I.F."/>
            <person name="Doudna J."/>
            <person name="Cate J.H.D."/>
            <person name="Banfield J.F."/>
        </authorList>
    </citation>
    <scope>NUCLEOTIDE SEQUENCE</scope>
    <source>
        <strain evidence="2">NC_groundwater_1482_Ag_S-0.65um_47_24</strain>
    </source>
</reference>
<dbReference type="InterPro" id="IPR029063">
    <property type="entry name" value="SAM-dependent_MTases_sf"/>
</dbReference>
<comment type="caution">
    <text evidence="2">The sequence shown here is derived from an EMBL/GenBank/DDBJ whole genome shotgun (WGS) entry which is preliminary data.</text>
</comment>
<feature type="non-terminal residue" evidence="2">
    <location>
        <position position="1"/>
    </location>
</feature>
<gene>
    <name evidence="2" type="ORF">HY730_08830</name>
</gene>
<evidence type="ECO:0000256" key="1">
    <source>
        <dbReference type="SAM" id="Phobius"/>
    </source>
</evidence>
<feature type="transmembrane region" description="Helical" evidence="1">
    <location>
        <begin position="20"/>
        <end position="40"/>
    </location>
</feature>
<dbReference type="Pfam" id="PF13727">
    <property type="entry name" value="CoA_binding_3"/>
    <property type="match status" value="1"/>
</dbReference>
<dbReference type="PANTHER" id="PTHR43318">
    <property type="entry name" value="UDP-N-ACETYLGLUCOSAMINE 4,6-DEHYDRATASE"/>
    <property type="match status" value="1"/>
</dbReference>
<dbReference type="Gene3D" id="3.40.50.720">
    <property type="entry name" value="NAD(P)-binding Rossmann-like Domain"/>
    <property type="match status" value="1"/>
</dbReference>
<keyword evidence="1" id="KW-0472">Membrane</keyword>
<keyword evidence="1" id="KW-0812">Transmembrane</keyword>
<dbReference type="EMBL" id="JACQWF010000385">
    <property type="protein sequence ID" value="MBI4596463.1"/>
    <property type="molecule type" value="Genomic_DNA"/>
</dbReference>
<feature type="transmembrane region" description="Helical" evidence="1">
    <location>
        <begin position="46"/>
        <end position="66"/>
    </location>
</feature>
<sequence>FGLYREAWRYMSIADLIRIYKGLVLSSAAVFIFVNLVFHLDIPSRTIYAIDFFLSFFLIGGIRGSYRFLDYLKKSGNEEGRRVLIYGAGLGGNMALREFIHNQDLHILPIGFIDDDEKKSGVLFNGYPVIGSSENLDWILDHYRITTRNILTQRRKGRKETEVQRRKEEGLMFLALFVFMS</sequence>
<dbReference type="SUPFAM" id="SSF53335">
    <property type="entry name" value="S-adenosyl-L-methionine-dependent methyltransferases"/>
    <property type="match status" value="1"/>
</dbReference>
<evidence type="ECO:0000313" key="3">
    <source>
        <dbReference type="Proteomes" id="UP000772181"/>
    </source>
</evidence>
<evidence type="ECO:0008006" key="4">
    <source>
        <dbReference type="Google" id="ProtNLM"/>
    </source>
</evidence>
<dbReference type="Proteomes" id="UP000772181">
    <property type="component" value="Unassembled WGS sequence"/>
</dbReference>
<proteinExistence type="predicted"/>
<dbReference type="InterPro" id="IPR051203">
    <property type="entry name" value="Polysaccharide_Synthase-Rel"/>
</dbReference>
<name>A0A933GM65_UNCTE</name>
<accession>A0A933GM65</accession>
<dbReference type="AlphaFoldDB" id="A0A933GM65"/>
<protein>
    <recommendedName>
        <fullName evidence="4">Polysaccharide biosynthesis protein</fullName>
    </recommendedName>
</protein>
<evidence type="ECO:0000313" key="2">
    <source>
        <dbReference type="EMBL" id="MBI4596463.1"/>
    </source>
</evidence>
<organism evidence="2 3">
    <name type="scientific">Tectimicrobiota bacterium</name>
    <dbReference type="NCBI Taxonomy" id="2528274"/>
    <lineage>
        <taxon>Bacteria</taxon>
        <taxon>Pseudomonadati</taxon>
        <taxon>Nitrospinota/Tectimicrobiota group</taxon>
        <taxon>Candidatus Tectimicrobiota</taxon>
    </lineage>
</organism>
<dbReference type="PANTHER" id="PTHR43318:SF2">
    <property type="entry name" value="UDP-N-ACETYLGLUCOSAMINE 4,6-DEHYDRATASE (INVERTING)"/>
    <property type="match status" value="1"/>
</dbReference>
<keyword evidence="1" id="KW-1133">Transmembrane helix</keyword>